<name>A0A6C0B2I1_9ZZZZ</name>
<evidence type="ECO:0000313" key="1">
    <source>
        <dbReference type="EMBL" id="QHS86250.1"/>
    </source>
</evidence>
<accession>A0A6C0B2I1</accession>
<reference evidence="1" key="1">
    <citation type="journal article" date="2020" name="Nature">
        <title>Giant virus diversity and host interactions through global metagenomics.</title>
        <authorList>
            <person name="Schulz F."/>
            <person name="Roux S."/>
            <person name="Paez-Espino D."/>
            <person name="Jungbluth S."/>
            <person name="Walsh D.A."/>
            <person name="Denef V.J."/>
            <person name="McMahon K.D."/>
            <person name="Konstantinidis K.T."/>
            <person name="Eloe-Fadrosh E.A."/>
            <person name="Kyrpides N.C."/>
            <person name="Woyke T."/>
        </authorList>
    </citation>
    <scope>NUCLEOTIDE SEQUENCE</scope>
    <source>
        <strain evidence="1">GVMAG-M-3300009187-29</strain>
    </source>
</reference>
<proteinExistence type="predicted"/>
<sequence length="165" mass="19163">MFAQDVSNTPVMETPTLPEQNTKYKNVLSNPGTSTVNEMNYNTIDALLELEKQNNKNENWNKLEKSLKIQKLHVFAEKYGRENSMPVKDIKLLKTFFIDCLEKNKLQKTKDVTYDKESKEIINIPALHFNVTNRNFTLKIVDTKRVSTLKSLTPKRIEETPSKNE</sequence>
<protein>
    <submittedName>
        <fullName evidence="1">Uncharacterized protein</fullName>
    </submittedName>
</protein>
<dbReference type="EMBL" id="MN739052">
    <property type="protein sequence ID" value="QHS86250.1"/>
    <property type="molecule type" value="Genomic_DNA"/>
</dbReference>
<dbReference type="AlphaFoldDB" id="A0A6C0B2I1"/>
<organism evidence="1">
    <name type="scientific">viral metagenome</name>
    <dbReference type="NCBI Taxonomy" id="1070528"/>
    <lineage>
        <taxon>unclassified sequences</taxon>
        <taxon>metagenomes</taxon>
        <taxon>organismal metagenomes</taxon>
    </lineage>
</organism>